<gene>
    <name evidence="2" type="ORF">AVDCRST_MAG07-1381</name>
</gene>
<feature type="region of interest" description="Disordered" evidence="1">
    <location>
        <begin position="1"/>
        <end position="25"/>
    </location>
</feature>
<dbReference type="EMBL" id="CADCUB010000066">
    <property type="protein sequence ID" value="CAA9322708.1"/>
    <property type="molecule type" value="Genomic_DNA"/>
</dbReference>
<feature type="region of interest" description="Disordered" evidence="1">
    <location>
        <begin position="73"/>
        <end position="105"/>
    </location>
</feature>
<feature type="compositionally biased region" description="Basic residues" evidence="1">
    <location>
        <begin position="14"/>
        <end position="25"/>
    </location>
</feature>
<feature type="region of interest" description="Disordered" evidence="1">
    <location>
        <begin position="144"/>
        <end position="189"/>
    </location>
</feature>
<feature type="non-terminal residue" evidence="2">
    <location>
        <position position="265"/>
    </location>
</feature>
<feature type="compositionally biased region" description="Low complexity" evidence="1">
    <location>
        <begin position="117"/>
        <end position="127"/>
    </location>
</feature>
<sequence>GERAGLHDHAARDRRARLRRGAGRAHRRFPVLPVAHGPGRAALPDLDVAVHGGHGGQRLPVLPPGSVVGPRLRRAGRRDGAHPEPLRRRPALRQLVRDRPRPARAGAVRLRPVPVRRAAPARPPGQQRRSDGLLRLRRAVLRGPRRRRAAAVGRSGDAAVRGAAGGAGAAAAVGPRPSARRGGRHRPQPGLRLRVLLGALPHRLPAAGGLVRPDVGGDDAGAVHGRRHRLQGAVRRDAREDLPGPQRVRRPPAGRREQPAPRRRL</sequence>
<dbReference type="AlphaFoldDB" id="A0A6J4L4K2"/>
<feature type="compositionally biased region" description="Basic and acidic residues" evidence="1">
    <location>
        <begin position="1"/>
        <end position="13"/>
    </location>
</feature>
<evidence type="ECO:0000313" key="2">
    <source>
        <dbReference type="EMBL" id="CAA9322708.1"/>
    </source>
</evidence>
<feature type="compositionally biased region" description="Low complexity" evidence="1">
    <location>
        <begin position="150"/>
        <end position="162"/>
    </location>
</feature>
<protein>
    <submittedName>
        <fullName evidence="2">Bacteriorhodopsin-like protein</fullName>
    </submittedName>
</protein>
<feature type="compositionally biased region" description="Basic and acidic residues" evidence="1">
    <location>
        <begin position="77"/>
        <end position="87"/>
    </location>
</feature>
<name>A0A6J4L4K2_9ACTN</name>
<reference evidence="2" key="1">
    <citation type="submission" date="2020-02" db="EMBL/GenBank/DDBJ databases">
        <authorList>
            <person name="Meier V. D."/>
        </authorList>
    </citation>
    <scope>NUCLEOTIDE SEQUENCE</scope>
    <source>
        <strain evidence="2">AVDCRST_MAG07</strain>
    </source>
</reference>
<feature type="compositionally biased region" description="Basic residues" evidence="1">
    <location>
        <begin position="178"/>
        <end position="187"/>
    </location>
</feature>
<feature type="region of interest" description="Disordered" evidence="1">
    <location>
        <begin position="206"/>
        <end position="265"/>
    </location>
</feature>
<accession>A0A6J4L4K2</accession>
<evidence type="ECO:0000256" key="1">
    <source>
        <dbReference type="SAM" id="MobiDB-lite"/>
    </source>
</evidence>
<organism evidence="2">
    <name type="scientific">uncultured Frankineae bacterium</name>
    <dbReference type="NCBI Taxonomy" id="437475"/>
    <lineage>
        <taxon>Bacteria</taxon>
        <taxon>Bacillati</taxon>
        <taxon>Actinomycetota</taxon>
        <taxon>Actinomycetes</taxon>
        <taxon>Frankiales</taxon>
        <taxon>environmental samples</taxon>
    </lineage>
</organism>
<feature type="non-terminal residue" evidence="2">
    <location>
        <position position="1"/>
    </location>
</feature>
<feature type="compositionally biased region" description="Basic and acidic residues" evidence="1">
    <location>
        <begin position="254"/>
        <end position="265"/>
    </location>
</feature>
<proteinExistence type="predicted"/>
<feature type="region of interest" description="Disordered" evidence="1">
    <location>
        <begin position="117"/>
        <end position="136"/>
    </location>
</feature>